<keyword evidence="2" id="KW-1133">Transmembrane helix</keyword>
<gene>
    <name evidence="4" type="ORF">NCTC10289_00625</name>
</gene>
<dbReference type="Proteomes" id="UP000254287">
    <property type="component" value="Unassembled WGS sequence"/>
</dbReference>
<dbReference type="RefSeq" id="WP_115021292.1">
    <property type="nucleotide sequence ID" value="NZ_CP069533.1"/>
</dbReference>
<keyword evidence="3" id="KW-0732">Signal</keyword>
<sequence length="269" mass="27818">MKRMTRTLTAVALSGALALGGTAVASAQIPAPAELVVEGTTYYKQDDGTYKSATDGSLLDSSKVDEALAALQPEGNEEGAPSTTKSMLPEADGVEEDEANIPSTTKTFLPDVDASDRVPGDEPAAPSSVDYPIADESESESEFDTTKLAWLALPAALVIGGVTWYLAKDGKTYVKTEEAAQKDAPSAEEKAASEQMLKENKDEVIAQGGKIADSTADKAQGQAESAGQSQSRGISAETGSNTVARGLAALAIAVMIAAGAFVARRKLFI</sequence>
<keyword evidence="2" id="KW-0472">Membrane</keyword>
<evidence type="ECO:0000313" key="4">
    <source>
        <dbReference type="EMBL" id="STC75254.1"/>
    </source>
</evidence>
<keyword evidence="2" id="KW-0812">Transmembrane</keyword>
<evidence type="ECO:0000256" key="2">
    <source>
        <dbReference type="SAM" id="Phobius"/>
    </source>
</evidence>
<feature type="region of interest" description="Disordered" evidence="1">
    <location>
        <begin position="178"/>
        <end position="197"/>
    </location>
</feature>
<protein>
    <submittedName>
        <fullName evidence="4">Putative secreted protein</fullName>
    </submittedName>
</protein>
<evidence type="ECO:0000256" key="1">
    <source>
        <dbReference type="SAM" id="MobiDB-lite"/>
    </source>
</evidence>
<feature type="chain" id="PRO_5016573022" evidence="3">
    <location>
        <begin position="28"/>
        <end position="269"/>
    </location>
</feature>
<feature type="transmembrane region" description="Helical" evidence="2">
    <location>
        <begin position="242"/>
        <end position="263"/>
    </location>
</feature>
<name>A0A376CUN1_9CORY</name>
<evidence type="ECO:0000256" key="3">
    <source>
        <dbReference type="SAM" id="SignalP"/>
    </source>
</evidence>
<evidence type="ECO:0000313" key="5">
    <source>
        <dbReference type="Proteomes" id="UP000254287"/>
    </source>
</evidence>
<dbReference type="AlphaFoldDB" id="A0A376CUN1"/>
<feature type="region of interest" description="Disordered" evidence="1">
    <location>
        <begin position="93"/>
        <end position="140"/>
    </location>
</feature>
<proteinExistence type="predicted"/>
<feature type="region of interest" description="Disordered" evidence="1">
    <location>
        <begin position="212"/>
        <end position="237"/>
    </location>
</feature>
<reference evidence="4 5" key="1">
    <citation type="submission" date="2018-06" db="EMBL/GenBank/DDBJ databases">
        <authorList>
            <consortium name="Pathogen Informatics"/>
            <person name="Doyle S."/>
        </authorList>
    </citation>
    <scope>NUCLEOTIDE SEQUENCE [LARGE SCALE GENOMIC DNA]</scope>
    <source>
        <strain evidence="4 5">NCTC10289</strain>
    </source>
</reference>
<accession>A0A376CUN1</accession>
<organism evidence="4 5">
    <name type="scientific">Corynebacterium minutissimum</name>
    <dbReference type="NCBI Taxonomy" id="38301"/>
    <lineage>
        <taxon>Bacteria</taxon>
        <taxon>Bacillati</taxon>
        <taxon>Actinomycetota</taxon>
        <taxon>Actinomycetes</taxon>
        <taxon>Mycobacteriales</taxon>
        <taxon>Corynebacteriaceae</taxon>
        <taxon>Corynebacterium</taxon>
    </lineage>
</organism>
<feature type="signal peptide" evidence="3">
    <location>
        <begin position="1"/>
        <end position="27"/>
    </location>
</feature>
<feature type="transmembrane region" description="Helical" evidence="2">
    <location>
        <begin position="148"/>
        <end position="167"/>
    </location>
</feature>
<feature type="compositionally biased region" description="Low complexity" evidence="1">
    <location>
        <begin position="219"/>
        <end position="233"/>
    </location>
</feature>
<dbReference type="EMBL" id="UFXP01000001">
    <property type="protein sequence ID" value="STC75254.1"/>
    <property type="molecule type" value="Genomic_DNA"/>
</dbReference>